<evidence type="ECO:0000256" key="3">
    <source>
        <dbReference type="ARBA" id="ARBA00023125"/>
    </source>
</evidence>
<evidence type="ECO:0000256" key="2">
    <source>
        <dbReference type="ARBA" id="ARBA00023082"/>
    </source>
</evidence>
<dbReference type="InterPro" id="IPR013324">
    <property type="entry name" value="RNA_pol_sigma_r3/r4-like"/>
</dbReference>
<protein>
    <recommendedName>
        <fullName evidence="5">RNA polymerase sigma factor 70 region 4 type 2 domain-containing protein</fullName>
    </recommendedName>
</protein>
<feature type="domain" description="RNA polymerase sigma factor 70 region 4 type 2" evidence="5">
    <location>
        <begin position="62"/>
        <end position="114"/>
    </location>
</feature>
<dbReference type="NCBIfam" id="TIGR02937">
    <property type="entry name" value="sigma70-ECF"/>
    <property type="match status" value="1"/>
</dbReference>
<dbReference type="Pfam" id="PF08281">
    <property type="entry name" value="Sigma70_r4_2"/>
    <property type="match status" value="1"/>
</dbReference>
<dbReference type="Proteomes" id="UP000176377">
    <property type="component" value="Unassembled WGS sequence"/>
</dbReference>
<evidence type="ECO:0000259" key="5">
    <source>
        <dbReference type="Pfam" id="PF08281"/>
    </source>
</evidence>
<dbReference type="GO" id="GO:0006352">
    <property type="term" value="P:DNA-templated transcription initiation"/>
    <property type="evidence" value="ECO:0007669"/>
    <property type="project" value="InterPro"/>
</dbReference>
<organism evidence="6 7">
    <name type="scientific">Candidatus Kaiserbacteria bacterium RIFCSPHIGHO2_01_FULL_56_24</name>
    <dbReference type="NCBI Taxonomy" id="1798487"/>
    <lineage>
        <taxon>Bacteria</taxon>
        <taxon>Candidatus Kaiseribacteriota</taxon>
    </lineage>
</organism>
<dbReference type="InterPro" id="IPR036388">
    <property type="entry name" value="WH-like_DNA-bd_sf"/>
</dbReference>
<dbReference type="PANTHER" id="PTHR43133:SF8">
    <property type="entry name" value="RNA POLYMERASE SIGMA FACTOR HI_1459-RELATED"/>
    <property type="match status" value="1"/>
</dbReference>
<reference evidence="6 7" key="1">
    <citation type="journal article" date="2016" name="Nat. Commun.">
        <title>Thousands of microbial genomes shed light on interconnected biogeochemical processes in an aquifer system.</title>
        <authorList>
            <person name="Anantharaman K."/>
            <person name="Brown C.T."/>
            <person name="Hug L.A."/>
            <person name="Sharon I."/>
            <person name="Castelle C.J."/>
            <person name="Probst A.J."/>
            <person name="Thomas B.C."/>
            <person name="Singh A."/>
            <person name="Wilkins M.J."/>
            <person name="Karaoz U."/>
            <person name="Brodie E.L."/>
            <person name="Williams K.H."/>
            <person name="Hubbard S.S."/>
            <person name="Banfield J.F."/>
        </authorList>
    </citation>
    <scope>NUCLEOTIDE SEQUENCE [LARGE SCALE GENOMIC DNA]</scope>
</reference>
<dbReference type="EMBL" id="MFLA01000013">
    <property type="protein sequence ID" value="OGG60133.1"/>
    <property type="molecule type" value="Genomic_DNA"/>
</dbReference>
<dbReference type="GO" id="GO:0003677">
    <property type="term" value="F:DNA binding"/>
    <property type="evidence" value="ECO:0007669"/>
    <property type="project" value="UniProtKB-KW"/>
</dbReference>
<dbReference type="InterPro" id="IPR013249">
    <property type="entry name" value="RNA_pol_sigma70_r4_t2"/>
</dbReference>
<dbReference type="AlphaFoldDB" id="A0A1F6DFC4"/>
<gene>
    <name evidence="6" type="ORF">A2765_01020</name>
</gene>
<evidence type="ECO:0000313" key="6">
    <source>
        <dbReference type="EMBL" id="OGG60133.1"/>
    </source>
</evidence>
<accession>A0A1F6DFC4</accession>
<keyword evidence="2" id="KW-0731">Sigma factor</keyword>
<evidence type="ECO:0000313" key="7">
    <source>
        <dbReference type="Proteomes" id="UP000176377"/>
    </source>
</evidence>
<dbReference type="GO" id="GO:0016987">
    <property type="term" value="F:sigma factor activity"/>
    <property type="evidence" value="ECO:0007669"/>
    <property type="project" value="UniProtKB-KW"/>
</dbReference>
<dbReference type="InterPro" id="IPR014284">
    <property type="entry name" value="RNA_pol_sigma-70_dom"/>
</dbReference>
<dbReference type="CDD" id="cd06171">
    <property type="entry name" value="Sigma70_r4"/>
    <property type="match status" value="1"/>
</dbReference>
<dbReference type="SUPFAM" id="SSF88659">
    <property type="entry name" value="Sigma3 and sigma4 domains of RNA polymerase sigma factors"/>
    <property type="match status" value="1"/>
</dbReference>
<keyword evidence="1" id="KW-0805">Transcription regulation</keyword>
<comment type="caution">
    <text evidence="6">The sequence shown here is derived from an EMBL/GenBank/DDBJ whole genome shotgun (WGS) entry which is preliminary data.</text>
</comment>
<dbReference type="Gene3D" id="1.10.10.10">
    <property type="entry name" value="Winged helix-like DNA-binding domain superfamily/Winged helix DNA-binding domain"/>
    <property type="match status" value="1"/>
</dbReference>
<proteinExistence type="predicted"/>
<dbReference type="InterPro" id="IPR039425">
    <property type="entry name" value="RNA_pol_sigma-70-like"/>
</dbReference>
<name>A0A1F6DFC4_9BACT</name>
<evidence type="ECO:0000256" key="4">
    <source>
        <dbReference type="ARBA" id="ARBA00023163"/>
    </source>
</evidence>
<keyword evidence="3" id="KW-0238">DNA-binding</keyword>
<dbReference type="PANTHER" id="PTHR43133">
    <property type="entry name" value="RNA POLYMERASE ECF-TYPE SIGMA FACTO"/>
    <property type="match status" value="1"/>
</dbReference>
<evidence type="ECO:0000256" key="1">
    <source>
        <dbReference type="ARBA" id="ARBA00023015"/>
    </source>
</evidence>
<keyword evidence="4" id="KW-0804">Transcription</keyword>
<sequence length="124" mass="14284">MREFKSFLYRILNNLIIDEYRRHKGSSLDEMLENDTGELEAKMSEGSVRETEEGLDEQVLLERIRVRIPELPDVYREAVTMRYIDGLTPKEIAALIGVSENVVSVRLHRGVLKLRSLCNPEPAI</sequence>